<dbReference type="InterPro" id="IPR019534">
    <property type="entry name" value="DUF2452"/>
</dbReference>
<gene>
    <name evidence="1" type="ORF">g.426</name>
</gene>
<dbReference type="Pfam" id="PF10504">
    <property type="entry name" value="DUF2452"/>
    <property type="match status" value="1"/>
</dbReference>
<protein>
    <submittedName>
        <fullName evidence="1">Uncharacterized protein</fullName>
    </submittedName>
</protein>
<organism evidence="1">
    <name type="scientific">Clastoptera arizonana</name>
    <name type="common">Arizona spittle bug</name>
    <dbReference type="NCBI Taxonomy" id="38151"/>
    <lineage>
        <taxon>Eukaryota</taxon>
        <taxon>Metazoa</taxon>
        <taxon>Ecdysozoa</taxon>
        <taxon>Arthropoda</taxon>
        <taxon>Hexapoda</taxon>
        <taxon>Insecta</taxon>
        <taxon>Pterygota</taxon>
        <taxon>Neoptera</taxon>
        <taxon>Paraneoptera</taxon>
        <taxon>Hemiptera</taxon>
        <taxon>Auchenorrhyncha</taxon>
        <taxon>Cercopoidea</taxon>
        <taxon>Clastopteridae</taxon>
        <taxon>Clastoptera</taxon>
    </lineage>
</organism>
<sequence length="197" mass="22576">MKRRAVISYQDYNEGFNCAMNDKTVELVARSESLPVQIRTASQKKSTADLVELANEIQKADEFVKVAACNKLQVILEQVRFLKGQAEKVLTDALADNRLHHAACNFKKIPGKIYHLYKKRNGSGQTYFSMLSPEEWGNSMTDDFIGSYRLGLDMSWTPANVVPEKERELMLINKILETNSVPEFRNFCEEEKMMIEN</sequence>
<accession>A0A1B6DDV7</accession>
<dbReference type="PANTHER" id="PTHR14553">
    <property type="entry name" value="UNCHARACTERIZED PROTEIN C1ORF50"/>
    <property type="match status" value="1"/>
</dbReference>
<proteinExistence type="predicted"/>
<name>A0A1B6DDV7_9HEMI</name>
<dbReference type="PANTHER" id="PTHR14553:SF1">
    <property type="entry name" value="SIMILAR TO CHROMOSOME 1 OPEN READING FRAME 50"/>
    <property type="match status" value="1"/>
</dbReference>
<dbReference type="EMBL" id="GEDC01013476">
    <property type="protein sequence ID" value="JAS23822.1"/>
    <property type="molecule type" value="Transcribed_RNA"/>
</dbReference>
<reference evidence="1" key="1">
    <citation type="submission" date="2015-12" db="EMBL/GenBank/DDBJ databases">
        <title>De novo transcriptome assembly of four potential Pierce s Disease insect vectors from Arizona vineyards.</title>
        <authorList>
            <person name="Tassone E.E."/>
        </authorList>
    </citation>
    <scope>NUCLEOTIDE SEQUENCE</scope>
</reference>
<evidence type="ECO:0000313" key="1">
    <source>
        <dbReference type="EMBL" id="JAS23822.1"/>
    </source>
</evidence>
<dbReference type="AlphaFoldDB" id="A0A1B6DDV7"/>